<sequence>MLTRHHLKPSINTAGGRSYYHLWTIQVIKSYKWLDKHWFVKRSDAGFLIIRPGRSGAGRPADPLTNKATPRAVLFGAILCPSASIEGDREWPSVAGHILVGGAGLEERLGLGTDRGRLPRP</sequence>
<name>A0ACC2HIA0_DALPE</name>
<keyword evidence="2" id="KW-1185">Reference proteome</keyword>
<gene>
    <name evidence="1" type="ORF">DPEC_G00026400</name>
</gene>
<comment type="caution">
    <text evidence="1">The sequence shown here is derived from an EMBL/GenBank/DDBJ whole genome shotgun (WGS) entry which is preliminary data.</text>
</comment>
<reference evidence="1" key="1">
    <citation type="submission" date="2021-05" db="EMBL/GenBank/DDBJ databases">
        <authorList>
            <person name="Pan Q."/>
            <person name="Jouanno E."/>
            <person name="Zahm M."/>
            <person name="Klopp C."/>
            <person name="Cabau C."/>
            <person name="Louis A."/>
            <person name="Berthelot C."/>
            <person name="Parey E."/>
            <person name="Roest Crollius H."/>
            <person name="Montfort J."/>
            <person name="Robinson-Rechavi M."/>
            <person name="Bouchez O."/>
            <person name="Lampietro C."/>
            <person name="Lopez Roques C."/>
            <person name="Donnadieu C."/>
            <person name="Postlethwait J."/>
            <person name="Bobe J."/>
            <person name="Dillon D."/>
            <person name="Chandos A."/>
            <person name="von Hippel F."/>
            <person name="Guiguen Y."/>
        </authorList>
    </citation>
    <scope>NUCLEOTIDE SEQUENCE</scope>
    <source>
        <strain evidence="1">YG-Jan2019</strain>
    </source>
</reference>
<protein>
    <submittedName>
        <fullName evidence="1">Uncharacterized protein</fullName>
    </submittedName>
</protein>
<dbReference type="EMBL" id="CM055729">
    <property type="protein sequence ID" value="KAJ8015465.1"/>
    <property type="molecule type" value="Genomic_DNA"/>
</dbReference>
<evidence type="ECO:0000313" key="1">
    <source>
        <dbReference type="EMBL" id="KAJ8015465.1"/>
    </source>
</evidence>
<organism evidence="1 2">
    <name type="scientific">Dallia pectoralis</name>
    <name type="common">Alaska blackfish</name>
    <dbReference type="NCBI Taxonomy" id="75939"/>
    <lineage>
        <taxon>Eukaryota</taxon>
        <taxon>Metazoa</taxon>
        <taxon>Chordata</taxon>
        <taxon>Craniata</taxon>
        <taxon>Vertebrata</taxon>
        <taxon>Euteleostomi</taxon>
        <taxon>Actinopterygii</taxon>
        <taxon>Neopterygii</taxon>
        <taxon>Teleostei</taxon>
        <taxon>Protacanthopterygii</taxon>
        <taxon>Esociformes</taxon>
        <taxon>Umbridae</taxon>
        <taxon>Dallia</taxon>
    </lineage>
</organism>
<dbReference type="Proteomes" id="UP001157502">
    <property type="component" value="Chromosome 2"/>
</dbReference>
<proteinExistence type="predicted"/>
<evidence type="ECO:0000313" key="2">
    <source>
        <dbReference type="Proteomes" id="UP001157502"/>
    </source>
</evidence>
<accession>A0ACC2HIA0</accession>